<evidence type="ECO:0000256" key="10">
    <source>
        <dbReference type="ARBA" id="ARBA00029409"/>
    </source>
</evidence>
<evidence type="ECO:0000256" key="1">
    <source>
        <dbReference type="ARBA" id="ARBA00005051"/>
    </source>
</evidence>
<comment type="caution">
    <text evidence="14">The sequence shown here is derived from an EMBL/GenBank/DDBJ whole genome shotgun (WGS) entry which is preliminary data.</text>
</comment>
<evidence type="ECO:0000313" key="15">
    <source>
        <dbReference type="Proteomes" id="UP000766986"/>
    </source>
</evidence>
<dbReference type="EMBL" id="JACLYZ010000035">
    <property type="protein sequence ID" value="MBM6736072.1"/>
    <property type="molecule type" value="Genomic_DNA"/>
</dbReference>
<dbReference type="RefSeq" id="WP_205096260.1">
    <property type="nucleotide sequence ID" value="NZ_JACLYZ010000035.1"/>
</dbReference>
<reference evidence="14 15" key="1">
    <citation type="journal article" date="2021" name="Sci. Rep.">
        <title>The distribution of antibiotic resistance genes in chicken gut microbiota commensals.</title>
        <authorList>
            <person name="Juricova H."/>
            <person name="Matiasovicova J."/>
            <person name="Kubasova T."/>
            <person name="Cejkova D."/>
            <person name="Rychlik I."/>
        </authorList>
    </citation>
    <scope>NUCLEOTIDE SEQUENCE [LARGE SCALE GENOMIC DNA]</scope>
    <source>
        <strain evidence="14 15">An772</strain>
    </source>
</reference>
<evidence type="ECO:0000256" key="8">
    <source>
        <dbReference type="ARBA" id="ARBA00022840"/>
    </source>
</evidence>
<keyword evidence="9" id="KW-0289">Folate biosynthesis</keyword>
<feature type="domain" description="7,8-dihydro-6-hydroxymethylpterin-pyrophosphokinase" evidence="13">
    <location>
        <begin position="5"/>
        <end position="120"/>
    </location>
</feature>
<comment type="pathway">
    <text evidence="1">Cofactor biosynthesis; tetrahydrofolate biosynthesis; 2-amino-4-hydroxy-6-hydroxymethyl-7,8-dihydropteridine diphosphate from 7,8-dihydroneopterin triphosphate: step 4/4.</text>
</comment>
<evidence type="ECO:0000256" key="9">
    <source>
        <dbReference type="ARBA" id="ARBA00022909"/>
    </source>
</evidence>
<evidence type="ECO:0000259" key="13">
    <source>
        <dbReference type="Pfam" id="PF01288"/>
    </source>
</evidence>
<evidence type="ECO:0000256" key="11">
    <source>
        <dbReference type="ARBA" id="ARBA00029766"/>
    </source>
</evidence>
<evidence type="ECO:0000256" key="12">
    <source>
        <dbReference type="ARBA" id="ARBA00033413"/>
    </source>
</evidence>
<sequence length="137" mass="15613">MEYLISMGSNEGRAANMALARRRLAQLFADIRFSAERETEPLCLHRPGLFSNQVACFHSSLGTDEVRLRLKAIEREAGRMPQDKPLEIVCLDLDLLMCDGRVLKPADMERAYVRQGMEELKMENGEWKIENGNGNEK</sequence>
<keyword evidence="5" id="KW-0808">Transferase</keyword>
<dbReference type="Pfam" id="PF01288">
    <property type="entry name" value="HPPK"/>
    <property type="match status" value="1"/>
</dbReference>
<dbReference type="Proteomes" id="UP000766986">
    <property type="component" value="Unassembled WGS sequence"/>
</dbReference>
<dbReference type="PANTHER" id="PTHR43071">
    <property type="entry name" value="2-AMINO-4-HYDROXY-6-HYDROXYMETHYLDIHYDROPTERIDINE PYROPHOSPHOKINASE"/>
    <property type="match status" value="1"/>
</dbReference>
<protein>
    <recommendedName>
        <fullName evidence="4">2-amino-4-hydroxy-6-hydroxymethyldihydropteridine pyrophosphokinase</fullName>
        <ecNumber evidence="3">2.7.6.3</ecNumber>
    </recommendedName>
    <alternativeName>
        <fullName evidence="11">6-hydroxymethyl-7,8-dihydropterin pyrophosphokinase</fullName>
    </alternativeName>
    <alternativeName>
        <fullName evidence="12">7,8-dihydro-6-hydroxymethylpterin-pyrophosphokinase</fullName>
    </alternativeName>
</protein>
<dbReference type="EC" id="2.7.6.3" evidence="3"/>
<dbReference type="PANTHER" id="PTHR43071:SF1">
    <property type="entry name" value="2-AMINO-4-HYDROXY-6-HYDROXYMETHYLDIHYDROPTERIDINE PYROPHOSPHOKINASE"/>
    <property type="match status" value="1"/>
</dbReference>
<evidence type="ECO:0000256" key="3">
    <source>
        <dbReference type="ARBA" id="ARBA00013253"/>
    </source>
</evidence>
<keyword evidence="7" id="KW-0418">Kinase</keyword>
<keyword evidence="6" id="KW-0547">Nucleotide-binding</keyword>
<evidence type="ECO:0000256" key="7">
    <source>
        <dbReference type="ARBA" id="ARBA00022777"/>
    </source>
</evidence>
<keyword evidence="15" id="KW-1185">Reference proteome</keyword>
<dbReference type="InterPro" id="IPR000550">
    <property type="entry name" value="Hppk"/>
</dbReference>
<evidence type="ECO:0000256" key="6">
    <source>
        <dbReference type="ARBA" id="ARBA00022741"/>
    </source>
</evidence>
<dbReference type="Gene3D" id="3.30.70.560">
    <property type="entry name" value="7,8-Dihydro-6-hydroxymethylpterin-pyrophosphokinase HPPK"/>
    <property type="match status" value="1"/>
</dbReference>
<evidence type="ECO:0000256" key="2">
    <source>
        <dbReference type="ARBA" id="ARBA00005810"/>
    </source>
</evidence>
<proteinExistence type="inferred from homology"/>
<comment type="function">
    <text evidence="10">Catalyzes the transfer of pyrophosphate from adenosine triphosphate (ATP) to 6-hydroxymethyl-7,8-dihydropterin, an enzymatic step in folate biosynthesis pathway.</text>
</comment>
<name>A0ABS2E353_9BACT</name>
<comment type="similarity">
    <text evidence="2">Belongs to the HPPK family.</text>
</comment>
<evidence type="ECO:0000256" key="4">
    <source>
        <dbReference type="ARBA" id="ARBA00016218"/>
    </source>
</evidence>
<dbReference type="SUPFAM" id="SSF55083">
    <property type="entry name" value="6-hydroxymethyl-7,8-dihydropterin pyrophosphokinase, HPPK"/>
    <property type="match status" value="1"/>
</dbReference>
<evidence type="ECO:0000256" key="5">
    <source>
        <dbReference type="ARBA" id="ARBA00022679"/>
    </source>
</evidence>
<gene>
    <name evidence="14" type="ORF">H7U35_12705</name>
</gene>
<keyword evidence="8" id="KW-0067">ATP-binding</keyword>
<evidence type="ECO:0000313" key="14">
    <source>
        <dbReference type="EMBL" id="MBM6736072.1"/>
    </source>
</evidence>
<accession>A0ABS2E353</accession>
<organism evidence="14 15">
    <name type="scientific">Mediterranea massiliensis</name>
    <dbReference type="NCBI Taxonomy" id="1841865"/>
    <lineage>
        <taxon>Bacteria</taxon>
        <taxon>Pseudomonadati</taxon>
        <taxon>Bacteroidota</taxon>
        <taxon>Bacteroidia</taxon>
        <taxon>Bacteroidales</taxon>
        <taxon>Bacteroidaceae</taxon>
        <taxon>Mediterranea</taxon>
    </lineage>
</organism>
<dbReference type="InterPro" id="IPR035907">
    <property type="entry name" value="Hppk_sf"/>
</dbReference>